<feature type="compositionally biased region" description="Low complexity" evidence="3">
    <location>
        <begin position="770"/>
        <end position="784"/>
    </location>
</feature>
<feature type="compositionally biased region" description="Acidic residues" evidence="3">
    <location>
        <begin position="398"/>
        <end position="410"/>
    </location>
</feature>
<dbReference type="InterPro" id="IPR032675">
    <property type="entry name" value="LRR_dom_sf"/>
</dbReference>
<feature type="region of interest" description="Disordered" evidence="3">
    <location>
        <begin position="187"/>
        <end position="215"/>
    </location>
</feature>
<feature type="compositionally biased region" description="Basic and acidic residues" evidence="3">
    <location>
        <begin position="850"/>
        <end position="867"/>
    </location>
</feature>
<protein>
    <recommendedName>
        <fullName evidence="6">LRRCT domain-containing protein</fullName>
    </recommendedName>
</protein>
<feature type="region of interest" description="Disordered" evidence="3">
    <location>
        <begin position="884"/>
        <end position="943"/>
    </location>
</feature>
<keyword evidence="1" id="KW-0433">Leucine-rich repeat</keyword>
<feature type="region of interest" description="Disordered" evidence="3">
    <location>
        <begin position="748"/>
        <end position="784"/>
    </location>
</feature>
<feature type="region of interest" description="Disordered" evidence="3">
    <location>
        <begin position="342"/>
        <end position="416"/>
    </location>
</feature>
<dbReference type="STRING" id="6832.A0A553N9N3"/>
<accession>A0A553N9N3</accession>
<dbReference type="InterPro" id="IPR003591">
    <property type="entry name" value="Leu-rich_rpt_typical-subtyp"/>
</dbReference>
<gene>
    <name evidence="4" type="ORF">TCAL_06257</name>
</gene>
<dbReference type="PANTHER" id="PTHR24366:SF96">
    <property type="entry name" value="LEUCINE RICH REPEAT CONTAINING 53"/>
    <property type="match status" value="1"/>
</dbReference>
<dbReference type="Proteomes" id="UP000318571">
    <property type="component" value="Chromosome 8"/>
</dbReference>
<feature type="region of interest" description="Disordered" evidence="3">
    <location>
        <begin position="999"/>
        <end position="1028"/>
    </location>
</feature>
<dbReference type="EMBL" id="VCGU01000459">
    <property type="protein sequence ID" value="TRY62137.1"/>
    <property type="molecule type" value="Genomic_DNA"/>
</dbReference>
<sequence length="1324" mass="148832">SKINLKEQKKLTMIRKFMLFWTLWGTFERVLPNPLEEWRTRIESQCFFDDRMHALRCRNTDLRHIQSGIDQLIFEIFVLDINFCDVSTLMEPLIGNHSMSELRTVTLVNSGLAEIAENAFMGLEDHLEHLDLSGNRLTNVPKAILNMVKLISLDLSHNQIRVLPPGSAFNNLNTLVRLDLSENRLGIRDSRSGGDSQDNEDPWEVDSSVPAEDESISKLNPGAELSLLSFNLEPLTDTLEELDLSSNQFSGLPSQFVNRTFARLRKLNLAQNPLKALSQAAFAGMGRLEVLNLAQTRLTTFVLDGMPPVLRELQLLGNPLQCDCQARWLWLHATQSQAKEQLQSKTSLAQEARNAQIEDEQHDQEPRQLAENEQTTTDLQHAGDEGGNEAEGGREHEEQEQEEEDEEGAEAGDPKTRLKIELPPCAAPFSVKSTKLTSLKDSELCELLPGDRLPRFFRVTDKDKDSFPELTFESLHLMQVTPTSDMVVNLTWSVDEPFYETSYDWGVVFRKIGDETNPSNMFFKTKLDLARHVQWQSGWQPHSEVFEDSLEGFESDTYYEICLAAVHHSTVFYVHQSNCQEVRMLESLPSPLVTLHLQEYDTPNVTFSASETAITLEWKPFRENIIPNRAPHQFPEKSNKSEEMGVFRHISLREFGAANASEVAVVFEGFNATSPPTTSTTLRHTIVDLKPQTAYIVCFHSIMREHGEEAWEQPLEEVSGASSNLEICREIVTSSKMAGTFKSKSKSITKETMEKGSAPLATITASNSMETVSPTESPSFSSPSGGFPLTEVVAATAAASASTAIIVAILCCWCCGPRPCCSRRTSERDNEAENETRTKGNERIGYNNENKLDDGGESGSTKDENDNSTKLVMKVENMSINELNPTEVDGGFHHSYHPHHHSSIDMEPPVGSQEEDDDDDNDDDEEDQNDPEEELASNQFKSSIISVISSPSIDTVDYDDDGDEAYTQRFRSKANFQERFSDISIQGDRVTLEDTVVIPPEEKSNRTATNSHKVSVQDRPRSSSSPSKFWPSCFSANSSLYSQYDYTIHSEASPPSHLNESSHRSREIFSHHHYSNQEATSSSNQKRFPSKKKRRKSEGESHNRSHPEDPEEAMGWRKRTTFADRPPPHYTKKPPGGGILRQPSHNPVALPRFSDPAPRLVDPGPASFHYAGNSLSALGAGNYNTFSNYQFYRRPYPGNFAYMSPGEYYHGMNLVARPFDPRYAFDYSKTLGRKRRESPMATVPVLSPPNATATGMGVAMELKPINWKKVKSRGSSSHKSASDNYKMFTWSPYSSNVPVFYPEAAVFPVRLKHPNGKSLEDLRF</sequence>
<feature type="region of interest" description="Disordered" evidence="3">
    <location>
        <begin position="823"/>
        <end position="868"/>
    </location>
</feature>
<dbReference type="PANTHER" id="PTHR24366">
    <property type="entry name" value="IG(IMMUNOGLOBULIN) AND LRR(LEUCINE RICH REPEAT) DOMAINS"/>
    <property type="match status" value="1"/>
</dbReference>
<proteinExistence type="predicted"/>
<reference evidence="4 5" key="1">
    <citation type="journal article" date="2018" name="Nat. Ecol. Evol.">
        <title>Genomic signatures of mitonuclear coevolution across populations of Tigriopus californicus.</title>
        <authorList>
            <person name="Barreto F.S."/>
            <person name="Watson E.T."/>
            <person name="Lima T.G."/>
            <person name="Willett C.S."/>
            <person name="Edmands S."/>
            <person name="Li W."/>
            <person name="Burton R.S."/>
        </authorList>
    </citation>
    <scope>NUCLEOTIDE SEQUENCE [LARGE SCALE GENOMIC DNA]</scope>
    <source>
        <strain evidence="4 5">San Diego</strain>
    </source>
</reference>
<feature type="non-terminal residue" evidence="4">
    <location>
        <position position="1"/>
    </location>
</feature>
<organism evidence="4 5">
    <name type="scientific">Tigriopus californicus</name>
    <name type="common">Marine copepod</name>
    <dbReference type="NCBI Taxonomy" id="6832"/>
    <lineage>
        <taxon>Eukaryota</taxon>
        <taxon>Metazoa</taxon>
        <taxon>Ecdysozoa</taxon>
        <taxon>Arthropoda</taxon>
        <taxon>Crustacea</taxon>
        <taxon>Multicrustacea</taxon>
        <taxon>Hexanauplia</taxon>
        <taxon>Copepoda</taxon>
        <taxon>Harpacticoida</taxon>
        <taxon>Harpacticidae</taxon>
        <taxon>Tigriopus</taxon>
    </lineage>
</organism>
<feature type="compositionally biased region" description="Polar residues" evidence="3">
    <location>
        <begin position="1076"/>
        <end position="1087"/>
    </location>
</feature>
<evidence type="ECO:0000256" key="3">
    <source>
        <dbReference type="SAM" id="MobiDB-lite"/>
    </source>
</evidence>
<dbReference type="SUPFAM" id="SSF52058">
    <property type="entry name" value="L domain-like"/>
    <property type="match status" value="1"/>
</dbReference>
<dbReference type="Gene3D" id="3.80.10.10">
    <property type="entry name" value="Ribonuclease Inhibitor"/>
    <property type="match status" value="2"/>
</dbReference>
<name>A0A553N9N3_TIGCA</name>
<feature type="compositionally biased region" description="Acidic residues" evidence="3">
    <location>
        <begin position="913"/>
        <end position="935"/>
    </location>
</feature>
<feature type="region of interest" description="Disordered" evidence="3">
    <location>
        <begin position="1072"/>
        <end position="1158"/>
    </location>
</feature>
<evidence type="ECO:0000256" key="2">
    <source>
        <dbReference type="ARBA" id="ARBA00022737"/>
    </source>
</evidence>
<evidence type="ECO:0000256" key="1">
    <source>
        <dbReference type="ARBA" id="ARBA00022614"/>
    </source>
</evidence>
<keyword evidence="2" id="KW-0677">Repeat</keyword>
<dbReference type="Pfam" id="PF00560">
    <property type="entry name" value="LRR_1"/>
    <property type="match status" value="1"/>
</dbReference>
<feature type="compositionally biased region" description="Basic and acidic residues" evidence="3">
    <location>
        <begin position="824"/>
        <end position="842"/>
    </location>
</feature>
<comment type="caution">
    <text evidence="4">The sequence shown here is derived from an EMBL/GenBank/DDBJ whole genome shotgun (WGS) entry which is preliminary data.</text>
</comment>
<keyword evidence="5" id="KW-1185">Reference proteome</keyword>
<evidence type="ECO:0000313" key="5">
    <source>
        <dbReference type="Proteomes" id="UP000318571"/>
    </source>
</evidence>
<evidence type="ECO:0000313" key="4">
    <source>
        <dbReference type="EMBL" id="TRY62137.1"/>
    </source>
</evidence>
<dbReference type="Pfam" id="PF13855">
    <property type="entry name" value="LRR_8"/>
    <property type="match status" value="2"/>
</dbReference>
<dbReference type="SMART" id="SM00369">
    <property type="entry name" value="LRR_TYP"/>
    <property type="match status" value="5"/>
</dbReference>
<evidence type="ECO:0008006" key="6">
    <source>
        <dbReference type="Google" id="ProtNLM"/>
    </source>
</evidence>
<dbReference type="PROSITE" id="PS51450">
    <property type="entry name" value="LRR"/>
    <property type="match status" value="2"/>
</dbReference>
<feature type="compositionally biased region" description="Basic and acidic residues" evidence="3">
    <location>
        <begin position="1097"/>
        <end position="1108"/>
    </location>
</feature>
<dbReference type="InterPro" id="IPR001611">
    <property type="entry name" value="Leu-rich_rpt"/>
</dbReference>